<name>A0A645I9C6_9ZZZZ</name>
<dbReference type="EMBL" id="VSSQ01102821">
    <property type="protein sequence ID" value="MPN44023.1"/>
    <property type="molecule type" value="Genomic_DNA"/>
</dbReference>
<protein>
    <recommendedName>
        <fullName evidence="2">Xylulose kinase</fullName>
    </recommendedName>
</protein>
<dbReference type="Gene3D" id="3.30.420.40">
    <property type="match status" value="1"/>
</dbReference>
<accession>A0A645I9C6</accession>
<reference evidence="1" key="1">
    <citation type="submission" date="2019-08" db="EMBL/GenBank/DDBJ databases">
        <authorList>
            <person name="Kucharzyk K."/>
            <person name="Murdoch R.W."/>
            <person name="Higgins S."/>
            <person name="Loffler F."/>
        </authorList>
    </citation>
    <scope>NUCLEOTIDE SEQUENCE</scope>
</reference>
<comment type="caution">
    <text evidence="1">The sequence shown here is derived from an EMBL/GenBank/DDBJ whole genome shotgun (WGS) entry which is preliminary data.</text>
</comment>
<dbReference type="InterPro" id="IPR043129">
    <property type="entry name" value="ATPase_NBD"/>
</dbReference>
<sequence length="62" mass="6769">MLAGVASGVFASFEDSVASCVKQESVILPVPEHRAIYTRGFRVYRQIHDALAPVYKTIASQS</sequence>
<evidence type="ECO:0008006" key="2">
    <source>
        <dbReference type="Google" id="ProtNLM"/>
    </source>
</evidence>
<proteinExistence type="predicted"/>
<dbReference type="AlphaFoldDB" id="A0A645I9C6"/>
<organism evidence="1">
    <name type="scientific">bioreactor metagenome</name>
    <dbReference type="NCBI Taxonomy" id="1076179"/>
    <lineage>
        <taxon>unclassified sequences</taxon>
        <taxon>metagenomes</taxon>
        <taxon>ecological metagenomes</taxon>
    </lineage>
</organism>
<dbReference type="SUPFAM" id="SSF53067">
    <property type="entry name" value="Actin-like ATPase domain"/>
    <property type="match status" value="1"/>
</dbReference>
<evidence type="ECO:0000313" key="1">
    <source>
        <dbReference type="EMBL" id="MPN44023.1"/>
    </source>
</evidence>
<gene>
    <name evidence="1" type="ORF">SDC9_191584</name>
</gene>